<comment type="similarity">
    <text evidence="3">Belongs to the DNA mismatch repair MutS family.</text>
</comment>
<feature type="domain" description="DNA mismatch repair proteins mutS family" evidence="12">
    <location>
        <begin position="695"/>
        <end position="711"/>
    </location>
</feature>
<dbReference type="AlphaFoldDB" id="U4LBP7"/>
<dbReference type="SUPFAM" id="SSF48334">
    <property type="entry name" value="DNA repair protein MutS, domain III"/>
    <property type="match status" value="1"/>
</dbReference>
<evidence type="ECO:0000256" key="10">
    <source>
        <dbReference type="ARBA" id="ARBA00073549"/>
    </source>
</evidence>
<evidence type="ECO:0000313" key="14">
    <source>
        <dbReference type="Proteomes" id="UP000018144"/>
    </source>
</evidence>
<evidence type="ECO:0000256" key="4">
    <source>
        <dbReference type="ARBA" id="ARBA00022454"/>
    </source>
</evidence>
<keyword evidence="14" id="KW-1185">Reference proteome</keyword>
<dbReference type="Pfam" id="PF05192">
    <property type="entry name" value="MutS_III"/>
    <property type="match status" value="1"/>
</dbReference>
<dbReference type="InterPro" id="IPR007696">
    <property type="entry name" value="DNA_mismatch_repair_MutS_core"/>
</dbReference>
<dbReference type="OMA" id="CSVYFMP"/>
<dbReference type="FunFam" id="3.40.50.300:FF:001067">
    <property type="entry name" value="DNA mismatch repair protein MSH5"/>
    <property type="match status" value="1"/>
</dbReference>
<comment type="subcellular location">
    <subcellularLocation>
        <location evidence="2">Chromosome</location>
    </subcellularLocation>
    <subcellularLocation>
        <location evidence="1">Nucleus</location>
    </subcellularLocation>
</comment>
<dbReference type="PROSITE" id="PS00486">
    <property type="entry name" value="DNA_MISMATCH_REPAIR_2"/>
    <property type="match status" value="1"/>
</dbReference>
<organism evidence="13 14">
    <name type="scientific">Pyronema omphalodes (strain CBS 100304)</name>
    <name type="common">Pyronema confluens</name>
    <dbReference type="NCBI Taxonomy" id="1076935"/>
    <lineage>
        <taxon>Eukaryota</taxon>
        <taxon>Fungi</taxon>
        <taxon>Dikarya</taxon>
        <taxon>Ascomycota</taxon>
        <taxon>Pezizomycotina</taxon>
        <taxon>Pezizomycetes</taxon>
        <taxon>Pezizales</taxon>
        <taxon>Pyronemataceae</taxon>
        <taxon>Pyronema</taxon>
    </lineage>
</organism>
<dbReference type="SUPFAM" id="SSF52540">
    <property type="entry name" value="P-loop containing nucleoside triphosphate hydrolases"/>
    <property type="match status" value="1"/>
</dbReference>
<keyword evidence="4" id="KW-0158">Chromosome</keyword>
<dbReference type="InterPro" id="IPR045076">
    <property type="entry name" value="MutS"/>
</dbReference>
<evidence type="ECO:0000256" key="8">
    <source>
        <dbReference type="ARBA" id="ARBA00023242"/>
    </source>
</evidence>
<dbReference type="Proteomes" id="UP000018144">
    <property type="component" value="Unassembled WGS sequence"/>
</dbReference>
<dbReference type="InterPro" id="IPR027417">
    <property type="entry name" value="P-loop_NTPase"/>
</dbReference>
<dbReference type="Pfam" id="PF00488">
    <property type="entry name" value="MutS_V"/>
    <property type="match status" value="1"/>
</dbReference>
<accession>U4LBP7</accession>
<dbReference type="OrthoDB" id="29596at2759"/>
<proteinExistence type="inferred from homology"/>
<sequence length="869" mass="95523">MASCQSSVWFPDLPRSSAGRSSLAPSVRDRDDTPALTQLSEEFDDSEDIIMAIDQKGKIGCCYYTYADRTLSFMEDISMPTDEIIDVLKFQVKPTILLIPSRLGDLEATTDEGRQYRVLVRPAGEFSYDAARKKLLAFQIGGDDGPGINMPEDLHDLSGDTGSRGRLFKLASWINIESRVTVGCAGAVLAYLQRKKAIEQGDGAGDRVEVAAIEMVSLKDVMFVNADTICSLQVFESEAHPSGYMAGAGKGGKEGLSLFGIMNMTRTPLGQRMLKQWFLRPSLSIDVINERQESVAVLLRPDNNHVLQNMAKSLKMVKNVPKILGQLKRGKGGAQRGGEWSALLSFVLHALKIRTAIQELGGSDRVPIVKKIMDTFPVIYLQEIGQMIMTNIDFGESEAANRVVVKSGVDADLDEMRQKYAGIGDMLSEVARQITELAAVPENIAAVLNVIYFPQIGYLTTVPAISRGQSDSPSVVTDGSGEEMQPAFVGEDWEYQFCTATTFYYKNPQMRDMDDYFGDVYGAIGEREIEIIHELQVRVLEHEKALADCVRVCSELDCLMALAESAARYKYVRPTMTAEPILEIIGGRHPLQELCVPSYIENPGHIYGGTHGGPSMILLTGPNYSGKSVYLKQTAIVTYLAHIGSFVPATSATVGITDKILTRINTRESVSKIQSAFAIDLQQVSLALRMFTEKSLLIIDEFGKGTDISSGAGLAAALFEYLLERPNPPRVVAATHFHEIFENGFLKDNPMLWCGHMRIMLDPNAQQVESQITYLYKLEKGRSMSSFGTVCAALNGVEDSVVARADELLLLQAKGEDLVAACAEGQGDEEEVKAAEEVAKRFLTVPWDEVGEAEVREWLGRVLEGMPEF</sequence>
<evidence type="ECO:0000259" key="12">
    <source>
        <dbReference type="PROSITE" id="PS00486"/>
    </source>
</evidence>
<evidence type="ECO:0000256" key="5">
    <source>
        <dbReference type="ARBA" id="ARBA00022741"/>
    </source>
</evidence>
<dbReference type="PANTHER" id="PTHR11361">
    <property type="entry name" value="DNA MISMATCH REPAIR PROTEIN MUTS FAMILY MEMBER"/>
    <property type="match status" value="1"/>
</dbReference>
<name>U4LBP7_PYROM</name>
<gene>
    <name evidence="13" type="ORF">PCON_11279</name>
</gene>
<evidence type="ECO:0000313" key="13">
    <source>
        <dbReference type="EMBL" id="CCX11685.1"/>
    </source>
</evidence>
<dbReference type="GO" id="GO:0005524">
    <property type="term" value="F:ATP binding"/>
    <property type="evidence" value="ECO:0007669"/>
    <property type="project" value="UniProtKB-KW"/>
</dbReference>
<dbReference type="GO" id="GO:0005694">
    <property type="term" value="C:chromosome"/>
    <property type="evidence" value="ECO:0007669"/>
    <property type="project" value="UniProtKB-SubCell"/>
</dbReference>
<dbReference type="EMBL" id="HF935630">
    <property type="protein sequence ID" value="CCX11685.1"/>
    <property type="molecule type" value="Genomic_DNA"/>
</dbReference>
<keyword evidence="7" id="KW-0238">DNA-binding</keyword>
<protein>
    <recommendedName>
        <fullName evidence="10">DNA mismatch repair protein MSH5</fullName>
    </recommendedName>
    <alternativeName>
        <fullName evidence="11">MutS protein homolog 5</fullName>
    </alternativeName>
</protein>
<evidence type="ECO:0000256" key="6">
    <source>
        <dbReference type="ARBA" id="ARBA00022840"/>
    </source>
</evidence>
<evidence type="ECO:0000256" key="2">
    <source>
        <dbReference type="ARBA" id="ARBA00004286"/>
    </source>
</evidence>
<keyword evidence="6" id="KW-0067">ATP-binding</keyword>
<dbReference type="SMART" id="SM00533">
    <property type="entry name" value="MUTSd"/>
    <property type="match status" value="1"/>
</dbReference>
<evidence type="ECO:0000256" key="1">
    <source>
        <dbReference type="ARBA" id="ARBA00004123"/>
    </source>
</evidence>
<evidence type="ECO:0000256" key="7">
    <source>
        <dbReference type="ARBA" id="ARBA00023125"/>
    </source>
</evidence>
<dbReference type="CDD" id="cd03281">
    <property type="entry name" value="ABC_MSH5_euk"/>
    <property type="match status" value="1"/>
</dbReference>
<dbReference type="GO" id="GO:0006298">
    <property type="term" value="P:mismatch repair"/>
    <property type="evidence" value="ECO:0007669"/>
    <property type="project" value="InterPro"/>
</dbReference>
<keyword evidence="9" id="KW-0469">Meiosis</keyword>
<dbReference type="InterPro" id="IPR000432">
    <property type="entry name" value="DNA_mismatch_repair_MutS_C"/>
</dbReference>
<dbReference type="PANTHER" id="PTHR11361:SF20">
    <property type="entry name" value="MUTS PROTEIN HOMOLOG 5"/>
    <property type="match status" value="1"/>
</dbReference>
<reference evidence="13 14" key="1">
    <citation type="journal article" date="2013" name="PLoS Genet.">
        <title>The genome and development-dependent transcriptomes of Pyronema confluens: a window into fungal evolution.</title>
        <authorList>
            <person name="Traeger S."/>
            <person name="Altegoer F."/>
            <person name="Freitag M."/>
            <person name="Gabaldon T."/>
            <person name="Kempken F."/>
            <person name="Kumar A."/>
            <person name="Marcet-Houben M."/>
            <person name="Poggeler S."/>
            <person name="Stajich J.E."/>
            <person name="Nowrousian M."/>
        </authorList>
    </citation>
    <scope>NUCLEOTIDE SEQUENCE [LARGE SCALE GENOMIC DNA]</scope>
    <source>
        <strain evidence="14">CBS 100304</strain>
        <tissue evidence="13">Vegetative mycelium</tissue>
    </source>
</reference>
<dbReference type="eggNOG" id="KOG0221">
    <property type="taxonomic scope" value="Eukaryota"/>
</dbReference>
<dbReference type="InterPro" id="IPR036187">
    <property type="entry name" value="DNA_mismatch_repair_MutS_sf"/>
</dbReference>
<keyword evidence="8" id="KW-0539">Nucleus</keyword>
<dbReference type="GO" id="GO:0051026">
    <property type="term" value="P:chiasma assembly"/>
    <property type="evidence" value="ECO:0007669"/>
    <property type="project" value="TreeGrafter"/>
</dbReference>
<dbReference type="GO" id="GO:0140664">
    <property type="term" value="F:ATP-dependent DNA damage sensor activity"/>
    <property type="evidence" value="ECO:0007669"/>
    <property type="project" value="InterPro"/>
</dbReference>
<dbReference type="GO" id="GO:0030983">
    <property type="term" value="F:mismatched DNA binding"/>
    <property type="evidence" value="ECO:0007669"/>
    <property type="project" value="InterPro"/>
</dbReference>
<dbReference type="STRING" id="1076935.U4LBP7"/>
<evidence type="ECO:0000256" key="3">
    <source>
        <dbReference type="ARBA" id="ARBA00006271"/>
    </source>
</evidence>
<evidence type="ECO:0000256" key="11">
    <source>
        <dbReference type="ARBA" id="ARBA00077470"/>
    </source>
</evidence>
<dbReference type="Gene3D" id="1.10.1420.10">
    <property type="match status" value="1"/>
</dbReference>
<evidence type="ECO:0000256" key="9">
    <source>
        <dbReference type="ARBA" id="ARBA00023254"/>
    </source>
</evidence>
<dbReference type="SMART" id="SM00534">
    <property type="entry name" value="MUTSac"/>
    <property type="match status" value="1"/>
</dbReference>
<keyword evidence="5" id="KW-0547">Nucleotide-binding</keyword>
<dbReference type="Gene3D" id="3.40.50.300">
    <property type="entry name" value="P-loop containing nucleotide triphosphate hydrolases"/>
    <property type="match status" value="1"/>
</dbReference>
<dbReference type="GO" id="GO:0005634">
    <property type="term" value="C:nucleus"/>
    <property type="evidence" value="ECO:0007669"/>
    <property type="project" value="UniProtKB-SubCell"/>
</dbReference>